<sequence>MEERHTRALVWVLQSQISALTVAIYTGFDGFRKYISNNKEPKWVGHSDTSL</sequence>
<name>G3HWK3_CRIGR</name>
<reference evidence="2" key="1">
    <citation type="journal article" date="2011" name="Nat. Biotechnol.">
        <title>The genomic sequence of the Chinese hamster ovary (CHO)-K1 cell line.</title>
        <authorList>
            <person name="Xu X."/>
            <person name="Nagarajan H."/>
            <person name="Lewis N.E."/>
            <person name="Pan S."/>
            <person name="Cai Z."/>
            <person name="Liu X."/>
            <person name="Chen W."/>
            <person name="Xie M."/>
            <person name="Wang W."/>
            <person name="Hammond S."/>
            <person name="Andersen M.R."/>
            <person name="Neff N."/>
            <person name="Passarelli B."/>
            <person name="Koh W."/>
            <person name="Fan H.C."/>
            <person name="Wang J."/>
            <person name="Gui Y."/>
            <person name="Lee K.H."/>
            <person name="Betenbaugh M.J."/>
            <person name="Quake S.R."/>
            <person name="Famili I."/>
            <person name="Palsson B.O."/>
            <person name="Wang J."/>
        </authorList>
    </citation>
    <scope>NUCLEOTIDE SEQUENCE [LARGE SCALE GENOMIC DNA]</scope>
    <source>
        <strain evidence="2">CHO K1 cell line</strain>
    </source>
</reference>
<accession>G3HWK3</accession>
<evidence type="ECO:0000313" key="1">
    <source>
        <dbReference type="EMBL" id="EGV92688.1"/>
    </source>
</evidence>
<proteinExistence type="predicted"/>
<evidence type="ECO:0000313" key="2">
    <source>
        <dbReference type="Proteomes" id="UP000001075"/>
    </source>
</evidence>
<dbReference type="InParanoid" id="G3HWK3"/>
<organism evidence="1 2">
    <name type="scientific">Cricetulus griseus</name>
    <name type="common">Chinese hamster</name>
    <name type="synonym">Cricetulus barabensis griseus</name>
    <dbReference type="NCBI Taxonomy" id="10029"/>
    <lineage>
        <taxon>Eukaryota</taxon>
        <taxon>Metazoa</taxon>
        <taxon>Chordata</taxon>
        <taxon>Craniata</taxon>
        <taxon>Vertebrata</taxon>
        <taxon>Euteleostomi</taxon>
        <taxon>Mammalia</taxon>
        <taxon>Eutheria</taxon>
        <taxon>Euarchontoglires</taxon>
        <taxon>Glires</taxon>
        <taxon>Rodentia</taxon>
        <taxon>Myomorpha</taxon>
        <taxon>Muroidea</taxon>
        <taxon>Cricetidae</taxon>
        <taxon>Cricetinae</taxon>
        <taxon>Cricetulus</taxon>
    </lineage>
</organism>
<dbReference type="Proteomes" id="UP000001075">
    <property type="component" value="Unassembled WGS sequence"/>
</dbReference>
<gene>
    <name evidence="1" type="ORF">I79_015335</name>
</gene>
<protein>
    <submittedName>
        <fullName evidence="1">Uncharacterized protein</fullName>
    </submittedName>
</protein>
<dbReference type="AlphaFoldDB" id="G3HWK3"/>
<dbReference type="EMBL" id="JH000832">
    <property type="protein sequence ID" value="EGV92688.1"/>
    <property type="molecule type" value="Genomic_DNA"/>
</dbReference>